<feature type="non-terminal residue" evidence="1">
    <location>
        <position position="66"/>
    </location>
</feature>
<proteinExistence type="predicted"/>
<organism evidence="1">
    <name type="scientific">marine metagenome</name>
    <dbReference type="NCBI Taxonomy" id="408172"/>
    <lineage>
        <taxon>unclassified sequences</taxon>
        <taxon>metagenomes</taxon>
        <taxon>ecological metagenomes</taxon>
    </lineage>
</organism>
<protein>
    <submittedName>
        <fullName evidence="1">Uncharacterized protein</fullName>
    </submittedName>
</protein>
<reference evidence="1" key="1">
    <citation type="submission" date="2018-05" db="EMBL/GenBank/DDBJ databases">
        <authorList>
            <person name="Lanie J.A."/>
            <person name="Ng W.-L."/>
            <person name="Kazmierczak K.M."/>
            <person name="Andrzejewski T.M."/>
            <person name="Davidsen T.M."/>
            <person name="Wayne K.J."/>
            <person name="Tettelin H."/>
            <person name="Glass J.I."/>
            <person name="Rusch D."/>
            <person name="Podicherti R."/>
            <person name="Tsui H.-C.T."/>
            <person name="Winkler M.E."/>
        </authorList>
    </citation>
    <scope>NUCLEOTIDE SEQUENCE</scope>
</reference>
<dbReference type="EMBL" id="UINC01077089">
    <property type="protein sequence ID" value="SVC16880.1"/>
    <property type="molecule type" value="Genomic_DNA"/>
</dbReference>
<name>A0A382JXM0_9ZZZZ</name>
<accession>A0A382JXM0</accession>
<dbReference type="AlphaFoldDB" id="A0A382JXM0"/>
<evidence type="ECO:0000313" key="1">
    <source>
        <dbReference type="EMBL" id="SVC16880.1"/>
    </source>
</evidence>
<gene>
    <name evidence="1" type="ORF">METZ01_LOCUS269734</name>
</gene>
<sequence length="66" mass="7561">MVDLLPFSFQFFNCLGSVFAEEVVGVVCVFRMSRNSLINKSEITKATLDYFKMKTTNKILANNLLY</sequence>